<sequence length="165" mass="18908">MLPEIRKILYSTDLSKGSTAAFEQATYLAKKTGAEIHILHVVEKLSSDAKITFQTYVMDSKSRHDILKERVHRAEDKLMVRQEHFWDELYKDESDVRKQIKSINVVEAYPAETVIKYSKELDVDIIVMGTHEKGIMHTFLGSVAKNVLNRSRIPVLIVPLPEKEG</sequence>
<dbReference type="PIRSF" id="PIRSF006276">
    <property type="entry name" value="UspA"/>
    <property type="match status" value="1"/>
</dbReference>
<feature type="domain" description="UspA" evidence="3">
    <location>
        <begin position="5"/>
        <end position="159"/>
    </location>
</feature>
<reference evidence="4" key="1">
    <citation type="submission" date="2020-10" db="EMBL/GenBank/DDBJ databases">
        <title>Bacterium isolated from coastal waters sediment.</title>
        <authorList>
            <person name="Chen R.-J."/>
            <person name="Lu D.-C."/>
            <person name="Zhu K.-L."/>
            <person name="Du Z.-J."/>
        </authorList>
    </citation>
    <scope>NUCLEOTIDE SEQUENCE</scope>
    <source>
        <strain evidence="4">N1Y112</strain>
    </source>
</reference>
<dbReference type="RefSeq" id="WP_193953854.1">
    <property type="nucleotide sequence ID" value="NZ_JADEYS010000013.1"/>
</dbReference>
<dbReference type="SUPFAM" id="SSF52402">
    <property type="entry name" value="Adenine nucleotide alpha hydrolases-like"/>
    <property type="match status" value="1"/>
</dbReference>
<keyword evidence="5" id="KW-1185">Reference proteome</keyword>
<comment type="subcellular location">
    <subcellularLocation>
        <location evidence="2">Cytoplasm</location>
    </subcellularLocation>
</comment>
<comment type="caution">
    <text evidence="4">The sequence shown here is derived from an EMBL/GenBank/DDBJ whole genome shotgun (WGS) entry which is preliminary data.</text>
</comment>
<organism evidence="4 5">
    <name type="scientific">Pontibacterium sinense</name>
    <dbReference type="NCBI Taxonomy" id="2781979"/>
    <lineage>
        <taxon>Bacteria</taxon>
        <taxon>Pseudomonadati</taxon>
        <taxon>Pseudomonadota</taxon>
        <taxon>Gammaproteobacteria</taxon>
        <taxon>Oceanospirillales</taxon>
        <taxon>Oceanospirillaceae</taxon>
        <taxon>Pontibacterium</taxon>
    </lineage>
</organism>
<keyword evidence="2" id="KW-0963">Cytoplasm</keyword>
<dbReference type="PANTHER" id="PTHR46268:SF26">
    <property type="entry name" value="UNIVERSAL STRESS PROTEIN MJ0577"/>
    <property type="match status" value="1"/>
</dbReference>
<dbReference type="InterPro" id="IPR014729">
    <property type="entry name" value="Rossmann-like_a/b/a_fold"/>
</dbReference>
<evidence type="ECO:0000256" key="2">
    <source>
        <dbReference type="PIRNR" id="PIRNR006276"/>
    </source>
</evidence>
<dbReference type="Gene3D" id="3.40.50.620">
    <property type="entry name" value="HUPs"/>
    <property type="match status" value="1"/>
</dbReference>
<dbReference type="CDD" id="cd00293">
    <property type="entry name" value="USP-like"/>
    <property type="match status" value="1"/>
</dbReference>
<dbReference type="PANTHER" id="PTHR46268">
    <property type="entry name" value="STRESS RESPONSE PROTEIN NHAX"/>
    <property type="match status" value="1"/>
</dbReference>
<name>A0A8J7KAN5_9GAMM</name>
<evidence type="ECO:0000313" key="5">
    <source>
        <dbReference type="Proteomes" id="UP000640333"/>
    </source>
</evidence>
<dbReference type="AlphaFoldDB" id="A0A8J7KAN5"/>
<comment type="similarity">
    <text evidence="1 2">Belongs to the universal stress protein A family.</text>
</comment>
<accession>A0A8J7KAN5</accession>
<dbReference type="EMBL" id="JADEYS010000013">
    <property type="protein sequence ID" value="MBE9398221.1"/>
    <property type="molecule type" value="Genomic_DNA"/>
</dbReference>
<evidence type="ECO:0000313" key="4">
    <source>
        <dbReference type="EMBL" id="MBE9398221.1"/>
    </source>
</evidence>
<proteinExistence type="inferred from homology"/>
<dbReference type="InterPro" id="IPR006015">
    <property type="entry name" value="Universal_stress_UspA"/>
</dbReference>
<dbReference type="InterPro" id="IPR006016">
    <property type="entry name" value="UspA"/>
</dbReference>
<evidence type="ECO:0000259" key="3">
    <source>
        <dbReference type="Pfam" id="PF00582"/>
    </source>
</evidence>
<dbReference type="Pfam" id="PF00582">
    <property type="entry name" value="Usp"/>
    <property type="match status" value="1"/>
</dbReference>
<dbReference type="GO" id="GO:0005737">
    <property type="term" value="C:cytoplasm"/>
    <property type="evidence" value="ECO:0007669"/>
    <property type="project" value="UniProtKB-SubCell"/>
</dbReference>
<protein>
    <recommendedName>
        <fullName evidence="2">Universal stress protein</fullName>
    </recommendedName>
</protein>
<gene>
    <name evidence="4" type="ORF">IOQ59_13245</name>
</gene>
<dbReference type="PRINTS" id="PR01438">
    <property type="entry name" value="UNVRSLSTRESS"/>
</dbReference>
<evidence type="ECO:0000256" key="1">
    <source>
        <dbReference type="ARBA" id="ARBA00008791"/>
    </source>
</evidence>
<dbReference type="Proteomes" id="UP000640333">
    <property type="component" value="Unassembled WGS sequence"/>
</dbReference>